<dbReference type="KEGG" id="rpm:RSPPHO_02830"/>
<feature type="compositionally biased region" description="Low complexity" evidence="10">
    <location>
        <begin position="34"/>
        <end position="56"/>
    </location>
</feature>
<gene>
    <name evidence="12" type="ORF">RSPPHO_02830</name>
</gene>
<feature type="region of interest" description="Disordered" evidence="10">
    <location>
        <begin position="28"/>
        <end position="70"/>
    </location>
</feature>
<dbReference type="SMART" id="SM00971">
    <property type="entry name" value="SATase_N"/>
    <property type="match status" value="1"/>
</dbReference>
<keyword evidence="13" id="KW-1185">Reference proteome</keyword>
<dbReference type="SUPFAM" id="SSF51161">
    <property type="entry name" value="Trimeric LpxA-like enzymes"/>
    <property type="match status" value="1"/>
</dbReference>
<dbReference type="UniPathway" id="UPA00136">
    <property type="reaction ID" value="UER00199"/>
</dbReference>
<dbReference type="Proteomes" id="UP000033220">
    <property type="component" value="Chromosome DSM 122"/>
</dbReference>
<dbReference type="InterPro" id="IPR001451">
    <property type="entry name" value="Hexapep"/>
</dbReference>
<dbReference type="InterPro" id="IPR042122">
    <property type="entry name" value="Ser_AcTrfase_N_sf"/>
</dbReference>
<dbReference type="InterPro" id="IPR018357">
    <property type="entry name" value="Hexapep_transf_CS"/>
</dbReference>
<comment type="pathway">
    <text evidence="1">Amino-acid biosynthesis; L-cysteine biosynthesis; L-cysteine from L-serine: step 1/2.</text>
</comment>
<evidence type="ECO:0000256" key="5">
    <source>
        <dbReference type="ARBA" id="ARBA00022605"/>
    </source>
</evidence>
<feature type="compositionally biased region" description="Pro residues" evidence="10">
    <location>
        <begin position="57"/>
        <end position="68"/>
    </location>
</feature>
<dbReference type="PROSITE" id="PS00101">
    <property type="entry name" value="HEXAPEP_TRANSFERASES"/>
    <property type="match status" value="1"/>
</dbReference>
<dbReference type="GO" id="GO:0009001">
    <property type="term" value="F:serine O-acetyltransferase activity"/>
    <property type="evidence" value="ECO:0007669"/>
    <property type="project" value="UniProtKB-EC"/>
</dbReference>
<accession>H6SPD1</accession>
<dbReference type="GO" id="GO:0006535">
    <property type="term" value="P:cysteine biosynthetic process from serine"/>
    <property type="evidence" value="ECO:0007669"/>
    <property type="project" value="InterPro"/>
</dbReference>
<dbReference type="NCBIfam" id="NF041874">
    <property type="entry name" value="EPS_EpsC"/>
    <property type="match status" value="1"/>
</dbReference>
<keyword evidence="8 12" id="KW-0012">Acyltransferase</keyword>
<evidence type="ECO:0000259" key="11">
    <source>
        <dbReference type="SMART" id="SM00971"/>
    </source>
</evidence>
<organism evidence="12 13">
    <name type="scientific">Pararhodospirillum photometricum DSM 122</name>
    <dbReference type="NCBI Taxonomy" id="1150469"/>
    <lineage>
        <taxon>Bacteria</taxon>
        <taxon>Pseudomonadati</taxon>
        <taxon>Pseudomonadota</taxon>
        <taxon>Alphaproteobacteria</taxon>
        <taxon>Rhodospirillales</taxon>
        <taxon>Rhodospirillaceae</taxon>
        <taxon>Pararhodospirillum</taxon>
    </lineage>
</organism>
<dbReference type="InterPro" id="IPR045304">
    <property type="entry name" value="LbH_SAT"/>
</dbReference>
<dbReference type="HOGENOM" id="CLU_779559_0_0_5"/>
<evidence type="ECO:0000313" key="13">
    <source>
        <dbReference type="Proteomes" id="UP000033220"/>
    </source>
</evidence>
<comment type="catalytic activity">
    <reaction evidence="9">
        <text>L-serine + acetyl-CoA = O-acetyl-L-serine + CoA</text>
        <dbReference type="Rhea" id="RHEA:24560"/>
        <dbReference type="ChEBI" id="CHEBI:33384"/>
        <dbReference type="ChEBI" id="CHEBI:57287"/>
        <dbReference type="ChEBI" id="CHEBI:57288"/>
        <dbReference type="ChEBI" id="CHEBI:58340"/>
        <dbReference type="EC" id="2.3.1.30"/>
    </reaction>
</comment>
<dbReference type="Gene3D" id="1.10.3130.10">
    <property type="entry name" value="serine acetyltransferase, domain 1"/>
    <property type="match status" value="1"/>
</dbReference>
<name>H6SPD1_PARPM</name>
<reference evidence="12 13" key="1">
    <citation type="submission" date="2012-02" db="EMBL/GenBank/DDBJ databases">
        <title>Shotgun genome sequence of Phaeospirillum photometricum DSM 122.</title>
        <authorList>
            <person name="Duquesne K."/>
            <person name="Sturgis J."/>
        </authorList>
    </citation>
    <scope>NUCLEOTIDE SEQUENCE [LARGE SCALE GENOMIC DNA]</scope>
    <source>
        <strain evidence="13">DSM122</strain>
    </source>
</reference>
<dbReference type="eggNOG" id="COG1045">
    <property type="taxonomic scope" value="Bacteria"/>
</dbReference>
<dbReference type="InterPro" id="IPR005881">
    <property type="entry name" value="Ser_O-AcTrfase"/>
</dbReference>
<dbReference type="PATRIC" id="fig|1150469.3.peg.3201"/>
<dbReference type="Gene3D" id="2.160.10.10">
    <property type="entry name" value="Hexapeptide repeat proteins"/>
    <property type="match status" value="1"/>
</dbReference>
<evidence type="ECO:0000256" key="8">
    <source>
        <dbReference type="ARBA" id="ARBA00023315"/>
    </source>
</evidence>
<dbReference type="GO" id="GO:0005737">
    <property type="term" value="C:cytoplasm"/>
    <property type="evidence" value="ECO:0007669"/>
    <property type="project" value="InterPro"/>
</dbReference>
<dbReference type="InterPro" id="IPR011004">
    <property type="entry name" value="Trimer_LpxA-like_sf"/>
</dbReference>
<dbReference type="AlphaFoldDB" id="H6SPD1"/>
<keyword evidence="7" id="KW-0677">Repeat</keyword>
<evidence type="ECO:0000256" key="7">
    <source>
        <dbReference type="ARBA" id="ARBA00022737"/>
    </source>
</evidence>
<evidence type="ECO:0000256" key="6">
    <source>
        <dbReference type="ARBA" id="ARBA00022679"/>
    </source>
</evidence>
<evidence type="ECO:0000256" key="10">
    <source>
        <dbReference type="SAM" id="MobiDB-lite"/>
    </source>
</evidence>
<evidence type="ECO:0000256" key="1">
    <source>
        <dbReference type="ARBA" id="ARBA00004876"/>
    </source>
</evidence>
<dbReference type="STRING" id="1150469.RSPPHO_02830"/>
<dbReference type="PANTHER" id="PTHR42811">
    <property type="entry name" value="SERINE ACETYLTRANSFERASE"/>
    <property type="match status" value="1"/>
</dbReference>
<dbReference type="FunFam" id="2.160.10.10:FF:000002">
    <property type="entry name" value="Serine acetyltransferase"/>
    <property type="match status" value="1"/>
</dbReference>
<dbReference type="NCBIfam" id="TIGR01172">
    <property type="entry name" value="cysE"/>
    <property type="match status" value="1"/>
</dbReference>
<comment type="similarity">
    <text evidence="2">Belongs to the transferase hexapeptide repeat family.</text>
</comment>
<dbReference type="CDD" id="cd03354">
    <property type="entry name" value="LbH_SAT"/>
    <property type="match status" value="1"/>
</dbReference>
<feature type="domain" description="Serine acetyltransferase N-terminal" evidence="11">
    <location>
        <begin position="98"/>
        <end position="202"/>
    </location>
</feature>
<evidence type="ECO:0000256" key="9">
    <source>
        <dbReference type="ARBA" id="ARBA00049486"/>
    </source>
</evidence>
<proteinExistence type="inferred from homology"/>
<dbReference type="InterPro" id="IPR010493">
    <property type="entry name" value="Ser_AcTrfase_N"/>
</dbReference>
<evidence type="ECO:0000256" key="4">
    <source>
        <dbReference type="ARBA" id="ARBA00018522"/>
    </source>
</evidence>
<evidence type="ECO:0000256" key="3">
    <source>
        <dbReference type="ARBA" id="ARBA00013266"/>
    </source>
</evidence>
<keyword evidence="6 12" id="KW-0808">Transferase</keyword>
<evidence type="ECO:0000313" key="12">
    <source>
        <dbReference type="EMBL" id="CCG09456.1"/>
    </source>
</evidence>
<keyword evidence="5" id="KW-0028">Amino-acid biosynthesis</keyword>
<evidence type="ECO:0000256" key="2">
    <source>
        <dbReference type="ARBA" id="ARBA00007274"/>
    </source>
</evidence>
<dbReference type="Pfam" id="PF06426">
    <property type="entry name" value="SATase_N"/>
    <property type="match status" value="1"/>
</dbReference>
<sequence>MRPTDFAPLWPGSNGAPLPCTLQHAFRSRGSGGRAAADPGGPSPAGALTTPSAGEAPPSPAPAIPPTEDPMLNSALDRLSVITQVDTGPPTAMKLDALWLRLRQEAREAYAHAPMLAPLFVDSIINQPSLEAAAFHRIAARLKNDVVGLGIIIDAFNRAVADCPQISEDLRTDLSAVVDRDPACERFIEPFLYFKGFHAIQTHRLAHWLWHHDERDFSLYLQSRSSDVFQTDIHPAARFGRGVFLDHATGLVVGETAVVEDDVCLLQNVTLGGTGKESGDRHPKIRKGVLIGAGAKILGNIEVGAGARVAAGSVVLRPVGPGETVAGVPAKVVNRAPNVPVEEQILNDLLYDSFVYTI</sequence>
<dbReference type="Pfam" id="PF00132">
    <property type="entry name" value="Hexapep"/>
    <property type="match status" value="1"/>
</dbReference>
<dbReference type="EMBL" id="HE663493">
    <property type="protein sequence ID" value="CCG09456.1"/>
    <property type="molecule type" value="Genomic_DNA"/>
</dbReference>
<dbReference type="EC" id="2.3.1.30" evidence="3"/>
<protein>
    <recommendedName>
        <fullName evidence="4">Serine acetyltransferase</fullName>
        <ecNumber evidence="3">2.3.1.30</ecNumber>
    </recommendedName>
</protein>
<dbReference type="InterPro" id="IPR053376">
    <property type="entry name" value="Serine_acetyltransferase"/>
</dbReference>